<evidence type="ECO:0000313" key="2">
    <source>
        <dbReference type="Proteomes" id="UP001620645"/>
    </source>
</evidence>
<gene>
    <name evidence="1" type="ORF">niasHS_006076</name>
</gene>
<keyword evidence="2" id="KW-1185">Reference proteome</keyword>
<accession>A0ABD2JVX7</accession>
<protein>
    <recommendedName>
        <fullName evidence="3">MATH domain-containing protein</fullName>
    </recommendedName>
</protein>
<dbReference type="AlphaFoldDB" id="A0ABD2JVX7"/>
<dbReference type="Proteomes" id="UP001620645">
    <property type="component" value="Unassembled WGS sequence"/>
</dbReference>
<evidence type="ECO:0008006" key="3">
    <source>
        <dbReference type="Google" id="ProtNLM"/>
    </source>
</evidence>
<evidence type="ECO:0000313" key="1">
    <source>
        <dbReference type="EMBL" id="KAL3094781.1"/>
    </source>
</evidence>
<reference evidence="1 2" key="1">
    <citation type="submission" date="2024-10" db="EMBL/GenBank/DDBJ databases">
        <authorList>
            <person name="Kim D."/>
        </authorList>
    </citation>
    <scope>NUCLEOTIDE SEQUENCE [LARGE SCALE GENOMIC DNA]</scope>
    <source>
        <strain evidence="1">Taebaek</strain>
    </source>
</reference>
<comment type="caution">
    <text evidence="1">The sequence shown here is derived from an EMBL/GenBank/DDBJ whole genome shotgun (WGS) entry which is preliminary data.</text>
</comment>
<organism evidence="1 2">
    <name type="scientific">Heterodera schachtii</name>
    <name type="common">Sugarbeet cyst nematode worm</name>
    <name type="synonym">Tylenchus schachtii</name>
    <dbReference type="NCBI Taxonomy" id="97005"/>
    <lineage>
        <taxon>Eukaryota</taxon>
        <taxon>Metazoa</taxon>
        <taxon>Ecdysozoa</taxon>
        <taxon>Nematoda</taxon>
        <taxon>Chromadorea</taxon>
        <taxon>Rhabditida</taxon>
        <taxon>Tylenchina</taxon>
        <taxon>Tylenchomorpha</taxon>
        <taxon>Tylenchoidea</taxon>
        <taxon>Heteroderidae</taxon>
        <taxon>Heteroderinae</taxon>
        <taxon>Heterodera</taxon>
    </lineage>
</organism>
<proteinExistence type="predicted"/>
<dbReference type="EMBL" id="JBICCN010000086">
    <property type="protein sequence ID" value="KAL3094781.1"/>
    <property type="molecule type" value="Genomic_DNA"/>
</dbReference>
<sequence>MVKDGEKLISFRFDIDCDTDSKILFDREMFFETTFRICSQNDEKNYRVEKCSSIFYNNNFLIVSESEVFIETTFRICSQKDEKKNDHVKKGFSIFYNVKPFGIKQLWDPDLGWYKAEEDTLILEFRLVVRVSTAEEMAQKALSYGTHFLPLIRSSR</sequence>
<name>A0ABD2JVX7_HETSC</name>